<evidence type="ECO:0000256" key="2">
    <source>
        <dbReference type="ARBA" id="ARBA00023125"/>
    </source>
</evidence>
<keyword evidence="3" id="KW-0804">Transcription</keyword>
<dbReference type="SMART" id="SM01134">
    <property type="entry name" value="DeoRC"/>
    <property type="match status" value="1"/>
</dbReference>
<keyword evidence="2 5" id="KW-0238">DNA-binding</keyword>
<dbReference type="InterPro" id="IPR037171">
    <property type="entry name" value="NagB/RpiA_transferase-like"/>
</dbReference>
<keyword evidence="6" id="KW-1185">Reference proteome</keyword>
<evidence type="ECO:0000313" key="5">
    <source>
        <dbReference type="EMBL" id="MFD1020262.1"/>
    </source>
</evidence>
<dbReference type="Gene3D" id="3.40.50.1360">
    <property type="match status" value="1"/>
</dbReference>
<dbReference type="SUPFAM" id="SSF100950">
    <property type="entry name" value="NagB/RpiA/CoA transferase-like"/>
    <property type="match status" value="1"/>
</dbReference>
<dbReference type="Pfam" id="PF00455">
    <property type="entry name" value="DeoRC"/>
    <property type="match status" value="1"/>
</dbReference>
<evidence type="ECO:0000256" key="3">
    <source>
        <dbReference type="ARBA" id="ARBA00023163"/>
    </source>
</evidence>
<dbReference type="InterPro" id="IPR036390">
    <property type="entry name" value="WH_DNA-bd_sf"/>
</dbReference>
<dbReference type="PROSITE" id="PS51000">
    <property type="entry name" value="HTH_DEOR_2"/>
    <property type="match status" value="1"/>
</dbReference>
<dbReference type="InterPro" id="IPR001034">
    <property type="entry name" value="DeoR_HTH"/>
</dbReference>
<dbReference type="Proteomes" id="UP001596990">
    <property type="component" value="Unassembled WGS sequence"/>
</dbReference>
<feature type="domain" description="HTH deoR-type" evidence="4">
    <location>
        <begin position="3"/>
        <end position="58"/>
    </location>
</feature>
<organism evidence="5 6">
    <name type="scientific">Thalassobacillus hwangdonensis</name>
    <dbReference type="NCBI Taxonomy" id="546108"/>
    <lineage>
        <taxon>Bacteria</taxon>
        <taxon>Bacillati</taxon>
        <taxon>Bacillota</taxon>
        <taxon>Bacilli</taxon>
        <taxon>Bacillales</taxon>
        <taxon>Bacillaceae</taxon>
        <taxon>Thalassobacillus</taxon>
    </lineage>
</organism>
<dbReference type="InterPro" id="IPR036388">
    <property type="entry name" value="WH-like_DNA-bd_sf"/>
</dbReference>
<accession>A0ABW3L497</accession>
<evidence type="ECO:0000259" key="4">
    <source>
        <dbReference type="PROSITE" id="PS51000"/>
    </source>
</evidence>
<dbReference type="InterPro" id="IPR050313">
    <property type="entry name" value="Carb_Metab_HTH_regulators"/>
</dbReference>
<name>A0ABW3L497_9BACI</name>
<keyword evidence="1" id="KW-0805">Transcription regulation</keyword>
<protein>
    <submittedName>
        <fullName evidence="5">DeoR/GlpR family DNA-binding transcription regulator</fullName>
    </submittedName>
</protein>
<proteinExistence type="predicted"/>
<dbReference type="Pfam" id="PF08220">
    <property type="entry name" value="HTH_DeoR"/>
    <property type="match status" value="1"/>
</dbReference>
<dbReference type="RefSeq" id="WP_386061538.1">
    <property type="nucleotide sequence ID" value="NZ_JBHTKL010000005.1"/>
</dbReference>
<dbReference type="SUPFAM" id="SSF46785">
    <property type="entry name" value="Winged helix' DNA-binding domain"/>
    <property type="match status" value="1"/>
</dbReference>
<reference evidence="6" key="1">
    <citation type="journal article" date="2019" name="Int. J. Syst. Evol. Microbiol.">
        <title>The Global Catalogue of Microorganisms (GCM) 10K type strain sequencing project: providing services to taxonomists for standard genome sequencing and annotation.</title>
        <authorList>
            <consortium name="The Broad Institute Genomics Platform"/>
            <consortium name="The Broad Institute Genome Sequencing Center for Infectious Disease"/>
            <person name="Wu L."/>
            <person name="Ma J."/>
        </authorList>
    </citation>
    <scope>NUCLEOTIDE SEQUENCE [LARGE SCALE GENOMIC DNA]</scope>
    <source>
        <strain evidence="6">CCUG 56607</strain>
    </source>
</reference>
<comment type="caution">
    <text evidence="5">The sequence shown here is derived from an EMBL/GenBank/DDBJ whole genome shotgun (WGS) entry which is preliminary data.</text>
</comment>
<dbReference type="EMBL" id="JBHTKL010000005">
    <property type="protein sequence ID" value="MFD1020262.1"/>
    <property type="molecule type" value="Genomic_DNA"/>
</dbReference>
<dbReference type="Gene3D" id="1.10.10.10">
    <property type="entry name" value="Winged helix-like DNA-binding domain superfamily/Winged helix DNA-binding domain"/>
    <property type="match status" value="1"/>
</dbReference>
<gene>
    <name evidence="5" type="ORF">ACFQ2J_13825</name>
</gene>
<dbReference type="InterPro" id="IPR018356">
    <property type="entry name" value="Tscrpt_reg_HTH_DeoR_CS"/>
</dbReference>
<dbReference type="PRINTS" id="PR00037">
    <property type="entry name" value="HTHLACR"/>
</dbReference>
<dbReference type="PANTHER" id="PTHR30363">
    <property type="entry name" value="HTH-TYPE TRANSCRIPTIONAL REGULATOR SRLR-RELATED"/>
    <property type="match status" value="1"/>
</dbReference>
<dbReference type="PANTHER" id="PTHR30363:SF44">
    <property type="entry name" value="AGA OPERON TRANSCRIPTIONAL REPRESSOR-RELATED"/>
    <property type="match status" value="1"/>
</dbReference>
<dbReference type="SMART" id="SM00420">
    <property type="entry name" value="HTH_DEOR"/>
    <property type="match status" value="1"/>
</dbReference>
<dbReference type="PROSITE" id="PS00894">
    <property type="entry name" value="HTH_DEOR_1"/>
    <property type="match status" value="1"/>
</dbReference>
<dbReference type="InterPro" id="IPR014036">
    <property type="entry name" value="DeoR-like_C"/>
</dbReference>
<evidence type="ECO:0000256" key="1">
    <source>
        <dbReference type="ARBA" id="ARBA00023015"/>
    </source>
</evidence>
<dbReference type="GO" id="GO:0003677">
    <property type="term" value="F:DNA binding"/>
    <property type="evidence" value="ECO:0007669"/>
    <property type="project" value="UniProtKB-KW"/>
</dbReference>
<evidence type="ECO:0000313" key="6">
    <source>
        <dbReference type="Proteomes" id="UP001596990"/>
    </source>
</evidence>
<sequence length="249" mass="27878">MLQAERRSNIIQHLHEEGTILIEALASKYNVSPMTIRRDLAALEKEGKLVRSHGGAVLPESMEQEVPYQTKLSSYKQEKEAIAKKAVERIPQNGRVLLDSGTTNLEIAKLLKSRSDLTIITNDAKISMELLHSESQVISTGGELQKDVGAFIGPLVQELLRNIRVDVVFLGANAIDLHDGITTPSMEKAYIKKLMLDSARSKWIVADHSKFNKRSFAHVCNFSEVNGIITDDQINAETRRQLEQETNIY</sequence>